<dbReference type="InterPro" id="IPR013098">
    <property type="entry name" value="Ig_I-set"/>
</dbReference>
<evidence type="ECO:0000313" key="2">
    <source>
        <dbReference type="EMBL" id="GAU95470.1"/>
    </source>
</evidence>
<comment type="caution">
    <text evidence="2">The sequence shown here is derived from an EMBL/GenBank/DDBJ whole genome shotgun (WGS) entry which is preliminary data.</text>
</comment>
<sequence>MAAKAAATGAPTFIEKPFIRQDPEGTRLMFECRIASATQPEVAWFQNDLKVKPGGRHVLANKLDNGSYLCTLEIKDPDRKDAGKFEVKVKNDSGDCKATVFSYVG</sequence>
<name>A0A1D1V3L0_RAMVA</name>
<gene>
    <name evidence="2" type="primary">RvY_07082-1</name>
    <name evidence="2" type="synonym">RvY_07082.1</name>
    <name evidence="2" type="ORF">RvY_07082</name>
</gene>
<keyword evidence="3" id="KW-1185">Reference proteome</keyword>
<dbReference type="FunFam" id="2.60.40.10:FF:000097">
    <property type="entry name" value="Bent, isoform F"/>
    <property type="match status" value="1"/>
</dbReference>
<dbReference type="AlphaFoldDB" id="A0A1D1V3L0"/>
<dbReference type="PANTHER" id="PTHR47633">
    <property type="entry name" value="IMMUNOGLOBULIN"/>
    <property type="match status" value="1"/>
</dbReference>
<dbReference type="OrthoDB" id="504170at2759"/>
<evidence type="ECO:0000313" key="3">
    <source>
        <dbReference type="Proteomes" id="UP000186922"/>
    </source>
</evidence>
<dbReference type="InterPro" id="IPR013783">
    <property type="entry name" value="Ig-like_fold"/>
</dbReference>
<dbReference type="STRING" id="947166.A0A1D1V3L0"/>
<protein>
    <recommendedName>
        <fullName evidence="1">Ig-like domain-containing protein</fullName>
    </recommendedName>
</protein>
<feature type="domain" description="Ig-like" evidence="1">
    <location>
        <begin position="11"/>
        <end position="86"/>
    </location>
</feature>
<organism evidence="2 3">
    <name type="scientific">Ramazzottius varieornatus</name>
    <name type="common">Water bear</name>
    <name type="synonym">Tardigrade</name>
    <dbReference type="NCBI Taxonomy" id="947166"/>
    <lineage>
        <taxon>Eukaryota</taxon>
        <taxon>Metazoa</taxon>
        <taxon>Ecdysozoa</taxon>
        <taxon>Tardigrada</taxon>
        <taxon>Eutardigrada</taxon>
        <taxon>Parachela</taxon>
        <taxon>Hypsibioidea</taxon>
        <taxon>Ramazzottiidae</taxon>
        <taxon>Ramazzottius</taxon>
    </lineage>
</organism>
<dbReference type="InterPro" id="IPR036179">
    <property type="entry name" value="Ig-like_dom_sf"/>
</dbReference>
<evidence type="ECO:0000259" key="1">
    <source>
        <dbReference type="PROSITE" id="PS50835"/>
    </source>
</evidence>
<dbReference type="Proteomes" id="UP000186922">
    <property type="component" value="Unassembled WGS sequence"/>
</dbReference>
<dbReference type="Pfam" id="PF07679">
    <property type="entry name" value="I-set"/>
    <property type="match status" value="1"/>
</dbReference>
<dbReference type="Gene3D" id="2.60.40.10">
    <property type="entry name" value="Immunoglobulins"/>
    <property type="match status" value="1"/>
</dbReference>
<dbReference type="SUPFAM" id="SSF48726">
    <property type="entry name" value="Immunoglobulin"/>
    <property type="match status" value="1"/>
</dbReference>
<dbReference type="PROSITE" id="PS50835">
    <property type="entry name" value="IG_LIKE"/>
    <property type="match status" value="1"/>
</dbReference>
<dbReference type="EMBL" id="BDGG01000003">
    <property type="protein sequence ID" value="GAU95470.1"/>
    <property type="molecule type" value="Genomic_DNA"/>
</dbReference>
<dbReference type="InterPro" id="IPR007110">
    <property type="entry name" value="Ig-like_dom"/>
</dbReference>
<reference evidence="2 3" key="1">
    <citation type="journal article" date="2016" name="Nat. Commun.">
        <title>Extremotolerant tardigrade genome and improved radiotolerance of human cultured cells by tardigrade-unique protein.</title>
        <authorList>
            <person name="Hashimoto T."/>
            <person name="Horikawa D.D."/>
            <person name="Saito Y."/>
            <person name="Kuwahara H."/>
            <person name="Kozuka-Hata H."/>
            <person name="Shin-I T."/>
            <person name="Minakuchi Y."/>
            <person name="Ohishi K."/>
            <person name="Motoyama A."/>
            <person name="Aizu T."/>
            <person name="Enomoto A."/>
            <person name="Kondo K."/>
            <person name="Tanaka S."/>
            <person name="Hara Y."/>
            <person name="Koshikawa S."/>
            <person name="Sagara H."/>
            <person name="Miura T."/>
            <person name="Yokobori S."/>
            <person name="Miyagawa K."/>
            <person name="Suzuki Y."/>
            <person name="Kubo T."/>
            <person name="Oyama M."/>
            <person name="Kohara Y."/>
            <person name="Fujiyama A."/>
            <person name="Arakawa K."/>
            <person name="Katayama T."/>
            <person name="Toyoda A."/>
            <person name="Kunieda T."/>
        </authorList>
    </citation>
    <scope>NUCLEOTIDE SEQUENCE [LARGE SCALE GENOMIC DNA]</scope>
    <source>
        <strain evidence="2 3">YOKOZUNA-1</strain>
    </source>
</reference>
<proteinExistence type="predicted"/>
<accession>A0A1D1V3L0</accession>